<keyword evidence="2" id="KW-0732">Signal</keyword>
<accession>W7I935</accession>
<sequence length="282" mass="30968">MKHSTILYSLLIACSSLAEAASISDRSYKSCSNTKLSRKVQKLQDSEGLCDSVVAAPTAKLHEKLADYTNEEVVSACCCILYNCPNTCDAKNRGLDVALYSNPFTFAYPDYPSMKFESFATATPVGVSKANYLGSGNTASIYGLTSPTGSTYALNFRGYFLCPKTQQYDIKVHNADDTVAVWLNEPAICNWDRKTAALFSVWLYPLQTAKFSCKQGQFVPIRIVWANQAGPRGWNFNLYGADGVTYIKDQTATTHLWGRSPHSKTPKFKGKFGAEKNSAGSN</sequence>
<feature type="region of interest" description="Disordered" evidence="1">
    <location>
        <begin position="258"/>
        <end position="282"/>
    </location>
</feature>
<reference evidence="4 5" key="1">
    <citation type="submission" date="2013-05" db="EMBL/GenBank/DDBJ databases">
        <title>Drechslerella stenobrocha genome reveals carnivorous origination and mechanical trapping mechanism of predatory fungi.</title>
        <authorList>
            <person name="Liu X."/>
            <person name="Zhang W."/>
            <person name="Liu K."/>
        </authorList>
    </citation>
    <scope>NUCLEOTIDE SEQUENCE [LARGE SCALE GENOMIC DNA]</scope>
    <source>
        <strain evidence="4 5">248</strain>
    </source>
</reference>
<feature type="domain" description="PA14" evidence="3">
    <location>
        <begin position="99"/>
        <end position="252"/>
    </location>
</feature>
<evidence type="ECO:0000256" key="2">
    <source>
        <dbReference type="SAM" id="SignalP"/>
    </source>
</evidence>
<dbReference type="InterPro" id="IPR018871">
    <property type="entry name" value="GLEYA_adhesin_domain"/>
</dbReference>
<dbReference type="PROSITE" id="PS51820">
    <property type="entry name" value="PA14"/>
    <property type="match status" value="1"/>
</dbReference>
<dbReference type="EMBL" id="KI966371">
    <property type="protein sequence ID" value="EWC48828.1"/>
    <property type="molecule type" value="Genomic_DNA"/>
</dbReference>
<gene>
    <name evidence="4" type="ORF">DRE_00133</name>
</gene>
<organism evidence="4 5">
    <name type="scientific">Drechslerella stenobrocha 248</name>
    <dbReference type="NCBI Taxonomy" id="1043628"/>
    <lineage>
        <taxon>Eukaryota</taxon>
        <taxon>Fungi</taxon>
        <taxon>Dikarya</taxon>
        <taxon>Ascomycota</taxon>
        <taxon>Pezizomycotina</taxon>
        <taxon>Orbiliomycetes</taxon>
        <taxon>Orbiliales</taxon>
        <taxon>Orbiliaceae</taxon>
        <taxon>Drechslerella</taxon>
    </lineage>
</organism>
<dbReference type="Proteomes" id="UP000024837">
    <property type="component" value="Unassembled WGS sequence"/>
</dbReference>
<feature type="compositionally biased region" description="Basic residues" evidence="1">
    <location>
        <begin position="261"/>
        <end position="270"/>
    </location>
</feature>
<feature type="signal peptide" evidence="2">
    <location>
        <begin position="1"/>
        <end position="20"/>
    </location>
</feature>
<keyword evidence="5" id="KW-1185">Reference proteome</keyword>
<proteinExistence type="predicted"/>
<evidence type="ECO:0000256" key="1">
    <source>
        <dbReference type="SAM" id="MobiDB-lite"/>
    </source>
</evidence>
<protein>
    <recommendedName>
        <fullName evidence="3">PA14 domain-containing protein</fullName>
    </recommendedName>
</protein>
<dbReference type="InterPro" id="IPR037524">
    <property type="entry name" value="PA14/GLEYA"/>
</dbReference>
<dbReference type="AlphaFoldDB" id="W7I935"/>
<evidence type="ECO:0000313" key="4">
    <source>
        <dbReference type="EMBL" id="EWC48828.1"/>
    </source>
</evidence>
<evidence type="ECO:0000259" key="3">
    <source>
        <dbReference type="PROSITE" id="PS51820"/>
    </source>
</evidence>
<evidence type="ECO:0000313" key="5">
    <source>
        <dbReference type="Proteomes" id="UP000024837"/>
    </source>
</evidence>
<dbReference type="Gene3D" id="2.60.120.1560">
    <property type="match status" value="1"/>
</dbReference>
<feature type="chain" id="PRO_5004895904" description="PA14 domain-containing protein" evidence="2">
    <location>
        <begin position="21"/>
        <end position="282"/>
    </location>
</feature>
<dbReference type="OrthoDB" id="4388755at2759"/>
<name>W7I935_9PEZI</name>
<dbReference type="HOGENOM" id="CLU_987032_0_0_1"/>
<dbReference type="Pfam" id="PF10528">
    <property type="entry name" value="GLEYA"/>
    <property type="match status" value="1"/>
</dbReference>